<protein>
    <submittedName>
        <fullName evidence="6">Putative LysR substrate binding domain protein</fullName>
    </submittedName>
</protein>
<dbReference type="GO" id="GO:0003677">
    <property type="term" value="F:DNA binding"/>
    <property type="evidence" value="ECO:0007669"/>
    <property type="project" value="UniProtKB-KW"/>
</dbReference>
<dbReference type="Pfam" id="PF03466">
    <property type="entry name" value="LysR_substrate"/>
    <property type="match status" value="1"/>
</dbReference>
<dbReference type="PRINTS" id="PR00039">
    <property type="entry name" value="HTHLYSR"/>
</dbReference>
<sequence length="298" mass="32990">MELRELRSFCTAARVRSISRAADILEIGQPTVTTHIKKLESELGTVLFDRVKRPIQLTLSGKTLADLATPLVEGIDALADTASEAEERGPVVVAATPDLIPHTLLRVVRVFLARHPHIHLRISSATRHEVQEIISDGEADVGIVQHYDRDEQFDFEGLFVYERVLITPRDHPLSVEPVESLAQVAEWPLILMRSGTHTRDILELELKRRGVNYEIIVELDSMDMIKRYVALGMGVSIGPRLAIDPEDQDELGVVGLGHLLPVEQGGIITLRGKRLSTPTERFISVMRDTLATAGVQGG</sequence>
<dbReference type="SUPFAM" id="SSF53850">
    <property type="entry name" value="Periplasmic binding protein-like II"/>
    <property type="match status" value="1"/>
</dbReference>
<comment type="similarity">
    <text evidence="1">Belongs to the LysR transcriptional regulatory family.</text>
</comment>
<evidence type="ECO:0000256" key="3">
    <source>
        <dbReference type="ARBA" id="ARBA00023125"/>
    </source>
</evidence>
<proteinExistence type="inferred from homology"/>
<dbReference type="InterPro" id="IPR000847">
    <property type="entry name" value="LysR_HTH_N"/>
</dbReference>
<dbReference type="PANTHER" id="PTHR30419:SF8">
    <property type="entry name" value="NITROGEN ASSIMILATION TRANSCRIPTIONAL ACTIVATOR-RELATED"/>
    <property type="match status" value="1"/>
</dbReference>
<dbReference type="EMBL" id="EU016582">
    <property type="protein sequence ID" value="ABZ06684.1"/>
    <property type="molecule type" value="Genomic_DNA"/>
</dbReference>
<organism evidence="6">
    <name type="scientific">uncultured marine microorganism HF4000_137B17</name>
    <dbReference type="NCBI Taxonomy" id="455523"/>
    <lineage>
        <taxon>unclassified sequences</taxon>
        <taxon>environmental samples</taxon>
    </lineage>
</organism>
<dbReference type="Pfam" id="PF00126">
    <property type="entry name" value="HTH_1"/>
    <property type="match status" value="1"/>
</dbReference>
<feature type="domain" description="HTH lysR-type" evidence="5">
    <location>
        <begin position="1"/>
        <end position="58"/>
    </location>
</feature>
<evidence type="ECO:0000256" key="2">
    <source>
        <dbReference type="ARBA" id="ARBA00023015"/>
    </source>
</evidence>
<dbReference type="InterPro" id="IPR036390">
    <property type="entry name" value="WH_DNA-bd_sf"/>
</dbReference>
<evidence type="ECO:0000256" key="1">
    <source>
        <dbReference type="ARBA" id="ARBA00009437"/>
    </source>
</evidence>
<evidence type="ECO:0000256" key="4">
    <source>
        <dbReference type="ARBA" id="ARBA00023163"/>
    </source>
</evidence>
<dbReference type="PANTHER" id="PTHR30419">
    <property type="entry name" value="HTH-TYPE TRANSCRIPTIONAL REGULATOR YBHD"/>
    <property type="match status" value="1"/>
</dbReference>
<dbReference type="PROSITE" id="PS50931">
    <property type="entry name" value="HTH_LYSR"/>
    <property type="match status" value="1"/>
</dbReference>
<keyword evidence="4" id="KW-0804">Transcription</keyword>
<dbReference type="Gene3D" id="1.10.10.10">
    <property type="entry name" value="Winged helix-like DNA-binding domain superfamily/Winged helix DNA-binding domain"/>
    <property type="match status" value="1"/>
</dbReference>
<dbReference type="CDD" id="cd05466">
    <property type="entry name" value="PBP2_LTTR_substrate"/>
    <property type="match status" value="1"/>
</dbReference>
<keyword evidence="2" id="KW-0805">Transcription regulation</keyword>
<dbReference type="InterPro" id="IPR036388">
    <property type="entry name" value="WH-like_DNA-bd_sf"/>
</dbReference>
<name>B3T275_9ZZZZ</name>
<dbReference type="InterPro" id="IPR050950">
    <property type="entry name" value="HTH-type_LysR_regulators"/>
</dbReference>
<accession>B3T275</accession>
<keyword evidence="3" id="KW-0238">DNA-binding</keyword>
<dbReference type="FunFam" id="1.10.10.10:FF:000001">
    <property type="entry name" value="LysR family transcriptional regulator"/>
    <property type="match status" value="1"/>
</dbReference>
<dbReference type="AlphaFoldDB" id="B3T275"/>
<dbReference type="SUPFAM" id="SSF46785">
    <property type="entry name" value="Winged helix' DNA-binding domain"/>
    <property type="match status" value="1"/>
</dbReference>
<dbReference type="GO" id="GO:0003700">
    <property type="term" value="F:DNA-binding transcription factor activity"/>
    <property type="evidence" value="ECO:0007669"/>
    <property type="project" value="InterPro"/>
</dbReference>
<evidence type="ECO:0000313" key="6">
    <source>
        <dbReference type="EMBL" id="ABZ06684.1"/>
    </source>
</evidence>
<dbReference type="InterPro" id="IPR005119">
    <property type="entry name" value="LysR_subst-bd"/>
</dbReference>
<evidence type="ECO:0000259" key="5">
    <source>
        <dbReference type="PROSITE" id="PS50931"/>
    </source>
</evidence>
<reference evidence="6" key="1">
    <citation type="journal article" date="2008" name="ISME J.">
        <title>Genomic patterns of recombination, clonal divergence and environment in marine microbial populations.</title>
        <authorList>
            <person name="Konstantinidis K.T."/>
            <person name="Delong E.F."/>
        </authorList>
    </citation>
    <scope>NUCLEOTIDE SEQUENCE</scope>
</reference>
<dbReference type="Gene3D" id="3.40.190.290">
    <property type="match status" value="1"/>
</dbReference>
<gene>
    <name evidence="6" type="ORF">ALOHA_HF4000137B17ctg1g21</name>
</gene>